<dbReference type="InterPro" id="IPR020845">
    <property type="entry name" value="AMP-binding_CS"/>
</dbReference>
<dbReference type="CDD" id="cd19542">
    <property type="entry name" value="CT_NRPS-like"/>
    <property type="match status" value="1"/>
</dbReference>
<keyword evidence="4" id="KW-1133">Transmembrane helix</keyword>
<keyword evidence="4" id="KW-0472">Membrane</keyword>
<dbReference type="EMBL" id="CAJVPA010000133">
    <property type="protein sequence ID" value="CAG8360099.1"/>
    <property type="molecule type" value="Genomic_DNA"/>
</dbReference>
<evidence type="ECO:0000313" key="7">
    <source>
        <dbReference type="Proteomes" id="UP001152646"/>
    </source>
</evidence>
<dbReference type="Pfam" id="PF00668">
    <property type="entry name" value="Condensation"/>
    <property type="match status" value="1"/>
</dbReference>
<comment type="caution">
    <text evidence="6">The sequence shown here is derived from an EMBL/GenBank/DDBJ whole genome shotgun (WGS) entry which is preliminary data.</text>
</comment>
<dbReference type="Gene3D" id="1.10.1200.10">
    <property type="entry name" value="ACP-like"/>
    <property type="match status" value="1"/>
</dbReference>
<organism evidence="6 7">
    <name type="scientific">Penicillium salamii</name>
    <dbReference type="NCBI Taxonomy" id="1612424"/>
    <lineage>
        <taxon>Eukaryota</taxon>
        <taxon>Fungi</taxon>
        <taxon>Dikarya</taxon>
        <taxon>Ascomycota</taxon>
        <taxon>Pezizomycotina</taxon>
        <taxon>Eurotiomycetes</taxon>
        <taxon>Eurotiomycetidae</taxon>
        <taxon>Eurotiales</taxon>
        <taxon>Aspergillaceae</taxon>
        <taxon>Penicillium</taxon>
    </lineage>
</organism>
<sequence length="1409" mass="154438">MTFLDLDSSYKEGQWQRSPIKQDVNSDCQQNRKTSTFYSTVWAILLNKFTTSEGVSFVYQENKPPGEFTTIRDVSMEPQTSITDLLDHPAALTEIGQGHLPCNTGVVVDMQDVDIQPMPPLQVLLFANTTSSELWLLYSPDVASSHVENLVSLAEQIIQEILKCPNQSIKDLDLFSERNASQIAEWNNRIVLRDTIPLVDLVRQYALQQPTHEAVCGWNGSLTYAQLDKMTTQVALRLREMGIVQNDKILFAVEKSMYAVVAILSILKAGATFVPVSAAYPVERMQAIIDVTRPPLAICLPEDTKVFEDLQVRALGLDSSFTNNLSTDEGDNPLPASDLDRTAYILFTSGSTGRPKGCVHTNRTLGAMINQAPSFRIDRSSRVLQVAPIVFAAAIADTIIPLLVGATVCLASKYDMMNDMAASVKKFRATWTIMTPSAISTLDPTDLSGLQNMVVTGEPLSGALLKKHAFSKYRSLCYTKHMARRPNEHQSTFPSGCNGEMLIDGPNISLGYLDDPQKTAISFIDAPEWLPKMCPKSGRRVLRTGDLARYHADGSIIYVGRKDMQVKIRGKRIELGEIEGLIRLHLSLGDTVIVDAAAPLDGDGAPLLIAFISLSGNQMPDSPSPLGQPSSNFQEEASRLDLLVRAALPDFMVPNMYIPLTRIPKTASGKTNRQTLKLEVAGMTRQQVEAYHDVAVKPQLRPQTEVEISLHKLFSEVLKRGEDSFGIHDNFLRLGGDSIKAMILVQLCRKSGLSVDVAKILESGSVAQLAQMADCLPEPLAAQDERHVEVPTAAVTDQLIDLGVTIEEVEAMNPCSPMQDGILMSQLKNPQHYALRVLYEAQPSGMSSNVDIGRLQTAWRLLVDAHPILRTIFMTNVTSSVFAVQVQLKKSYVPQVEEMNEDSSPTDIFEQRKECQPPSMLPRLDLHVTPSGRIMMEFELSHAVVDGMSMSLIVRDLCNLYSDANPSLSVFNFVDHAKSQQGTSTEISLSYWKHYLDGVEPSQFPTAGTSSSNESDDVDQTPRFVAVSADVGSAADYRKLAQETGATVASFVKLSWSLMLHIMCRTDDVCFGYLTTSRDAPVDGILDGVGPLIDLLVFRQRLDPKSTVAQVLKSIQADFVSTLPHKGVSLSDIRQALNFGTDDVMFNTCVSHFPATTSNEAEDLPIHLHEVGRQDPTDFDLFLEIMESENEIKSTIKAYTSIIPLQTMERVATIFGHFMRTILTGSGRALGELALVPEKDLATIAQLNRSIANPAIESCVHDIILQQCQSQPTAPAVCAWDGEWTYGELDLVSSSLAHQLQSNGVVPDSFVPVLMDKSRWVPIALLAILKAGGAFVLLDPTQPIQRLQDICADLKANTIVLSPNYHDTVAPLVSNLVVAGNEHPPPVGDSEVGNPQGGNSPKQCGICGL</sequence>
<dbReference type="Pfam" id="PF00501">
    <property type="entry name" value="AMP-binding"/>
    <property type="match status" value="2"/>
</dbReference>
<feature type="transmembrane region" description="Helical" evidence="4">
    <location>
        <begin position="383"/>
        <end position="404"/>
    </location>
</feature>
<dbReference type="GO" id="GO:0005737">
    <property type="term" value="C:cytoplasm"/>
    <property type="evidence" value="ECO:0007669"/>
    <property type="project" value="TreeGrafter"/>
</dbReference>
<dbReference type="OrthoDB" id="416786at2759"/>
<dbReference type="Gene3D" id="3.30.559.10">
    <property type="entry name" value="Chloramphenicol acetyltransferase-like domain"/>
    <property type="match status" value="1"/>
</dbReference>
<dbReference type="InterPro" id="IPR001242">
    <property type="entry name" value="Condensation_dom"/>
</dbReference>
<dbReference type="InterPro" id="IPR009081">
    <property type="entry name" value="PP-bd_ACP"/>
</dbReference>
<dbReference type="Gene3D" id="3.30.300.30">
    <property type="match status" value="1"/>
</dbReference>
<dbReference type="SUPFAM" id="SSF52777">
    <property type="entry name" value="CoA-dependent acyltransferases"/>
    <property type="match status" value="2"/>
</dbReference>
<dbReference type="InterPro" id="IPR042099">
    <property type="entry name" value="ANL_N_sf"/>
</dbReference>
<dbReference type="Gene3D" id="2.30.38.10">
    <property type="entry name" value="Luciferase, Domain 3"/>
    <property type="match status" value="1"/>
</dbReference>
<keyword evidence="4" id="KW-0812">Transmembrane</keyword>
<dbReference type="GO" id="GO:0016874">
    <property type="term" value="F:ligase activity"/>
    <property type="evidence" value="ECO:0007669"/>
    <property type="project" value="UniProtKB-KW"/>
</dbReference>
<dbReference type="CDD" id="cd05918">
    <property type="entry name" value="A_NRPS_SidN3_like"/>
    <property type="match status" value="1"/>
</dbReference>
<keyword evidence="1" id="KW-0596">Phosphopantetheine</keyword>
<evidence type="ECO:0000259" key="5">
    <source>
        <dbReference type="PROSITE" id="PS50075"/>
    </source>
</evidence>
<dbReference type="SUPFAM" id="SSF56801">
    <property type="entry name" value="Acetyl-CoA synthetase-like"/>
    <property type="match status" value="2"/>
</dbReference>
<gene>
    <name evidence="6" type="ORF">PSALAMII_LOCUS3794</name>
</gene>
<dbReference type="Gene3D" id="3.40.50.12780">
    <property type="entry name" value="N-terminal domain of ligase-like"/>
    <property type="match status" value="2"/>
</dbReference>
<dbReference type="PANTHER" id="PTHR45527">
    <property type="entry name" value="NONRIBOSOMAL PEPTIDE SYNTHETASE"/>
    <property type="match status" value="1"/>
</dbReference>
<protein>
    <recommendedName>
        <fullName evidence="5">Carrier domain-containing protein</fullName>
    </recommendedName>
</protein>
<dbReference type="InterPro" id="IPR023213">
    <property type="entry name" value="CAT-like_dom_sf"/>
</dbReference>
<dbReference type="InterPro" id="IPR045851">
    <property type="entry name" value="AMP-bd_C_sf"/>
</dbReference>
<dbReference type="Pfam" id="PF00550">
    <property type="entry name" value="PP-binding"/>
    <property type="match status" value="1"/>
</dbReference>
<name>A0A9W4IXN4_9EURO</name>
<dbReference type="Gene3D" id="3.30.559.30">
    <property type="entry name" value="Nonribosomal peptide synthetase, condensation domain"/>
    <property type="match status" value="1"/>
</dbReference>
<evidence type="ECO:0000256" key="4">
    <source>
        <dbReference type="SAM" id="Phobius"/>
    </source>
</evidence>
<dbReference type="GO" id="GO:0044550">
    <property type="term" value="P:secondary metabolite biosynthetic process"/>
    <property type="evidence" value="ECO:0007669"/>
    <property type="project" value="TreeGrafter"/>
</dbReference>
<evidence type="ECO:0000313" key="6">
    <source>
        <dbReference type="EMBL" id="CAG8360099.1"/>
    </source>
</evidence>
<dbReference type="Proteomes" id="UP001152646">
    <property type="component" value="Unassembled WGS sequence"/>
</dbReference>
<dbReference type="InterPro" id="IPR000873">
    <property type="entry name" value="AMP-dep_synth/lig_dom"/>
</dbReference>
<dbReference type="PROSITE" id="PS50075">
    <property type="entry name" value="CARRIER"/>
    <property type="match status" value="1"/>
</dbReference>
<dbReference type="SUPFAM" id="SSF47336">
    <property type="entry name" value="ACP-like"/>
    <property type="match status" value="1"/>
</dbReference>
<feature type="domain" description="Carrier" evidence="5">
    <location>
        <begin position="701"/>
        <end position="777"/>
    </location>
</feature>
<evidence type="ECO:0000256" key="2">
    <source>
        <dbReference type="ARBA" id="ARBA00022553"/>
    </source>
</evidence>
<evidence type="ECO:0000256" key="3">
    <source>
        <dbReference type="SAM" id="MobiDB-lite"/>
    </source>
</evidence>
<proteinExistence type="predicted"/>
<feature type="region of interest" description="Disordered" evidence="3">
    <location>
        <begin position="1383"/>
        <end position="1409"/>
    </location>
</feature>
<dbReference type="GO" id="GO:0031177">
    <property type="term" value="F:phosphopantetheine binding"/>
    <property type="evidence" value="ECO:0007669"/>
    <property type="project" value="TreeGrafter"/>
</dbReference>
<dbReference type="InterPro" id="IPR036736">
    <property type="entry name" value="ACP-like_sf"/>
</dbReference>
<evidence type="ECO:0000256" key="1">
    <source>
        <dbReference type="ARBA" id="ARBA00022450"/>
    </source>
</evidence>
<dbReference type="GO" id="GO:0043041">
    <property type="term" value="P:amino acid activation for nonribosomal peptide biosynthetic process"/>
    <property type="evidence" value="ECO:0007669"/>
    <property type="project" value="TreeGrafter"/>
</dbReference>
<reference evidence="6" key="1">
    <citation type="submission" date="2021-07" db="EMBL/GenBank/DDBJ databases">
        <authorList>
            <person name="Branca A.L. A."/>
        </authorList>
    </citation>
    <scope>NUCLEOTIDE SEQUENCE</scope>
</reference>
<dbReference type="PROSITE" id="PS00455">
    <property type="entry name" value="AMP_BINDING"/>
    <property type="match status" value="1"/>
</dbReference>
<dbReference type="PANTHER" id="PTHR45527:SF15">
    <property type="entry name" value="NONRIBOSOMAL PEPTIDE SYNTHETASE EASA-RELATED"/>
    <property type="match status" value="1"/>
</dbReference>
<keyword evidence="2" id="KW-0597">Phosphoprotein</keyword>
<feature type="transmembrane region" description="Helical" evidence="4">
    <location>
        <begin position="257"/>
        <end position="280"/>
    </location>
</feature>
<accession>A0A9W4IXN4</accession>